<feature type="transmembrane region" description="Helical" evidence="5">
    <location>
        <begin position="319"/>
        <end position="342"/>
    </location>
</feature>
<name>A0ABS5VQ95_9BACT</name>
<evidence type="ECO:0000259" key="6">
    <source>
        <dbReference type="PROSITE" id="PS50850"/>
    </source>
</evidence>
<dbReference type="InterPro" id="IPR011701">
    <property type="entry name" value="MFS"/>
</dbReference>
<feature type="transmembrane region" description="Helical" evidence="5">
    <location>
        <begin position="121"/>
        <end position="142"/>
    </location>
</feature>
<protein>
    <submittedName>
        <fullName evidence="7">MFS transporter</fullName>
    </submittedName>
</protein>
<dbReference type="InterPro" id="IPR005829">
    <property type="entry name" value="Sugar_transporter_CS"/>
</dbReference>
<gene>
    <name evidence="7" type="ORF">KK060_08500</name>
</gene>
<feature type="transmembrane region" description="Helical" evidence="5">
    <location>
        <begin position="226"/>
        <end position="247"/>
    </location>
</feature>
<keyword evidence="4 5" id="KW-0472">Membrane</keyword>
<feature type="transmembrane region" description="Helical" evidence="5">
    <location>
        <begin position="182"/>
        <end position="200"/>
    </location>
</feature>
<evidence type="ECO:0000313" key="7">
    <source>
        <dbReference type="EMBL" id="MBT1703316.1"/>
    </source>
</evidence>
<evidence type="ECO:0000256" key="3">
    <source>
        <dbReference type="ARBA" id="ARBA00022989"/>
    </source>
</evidence>
<dbReference type="PROSITE" id="PS00217">
    <property type="entry name" value="SUGAR_TRANSPORT_2"/>
    <property type="match status" value="1"/>
</dbReference>
<dbReference type="EMBL" id="JAHESD010000014">
    <property type="protein sequence ID" value="MBT1703316.1"/>
    <property type="molecule type" value="Genomic_DNA"/>
</dbReference>
<feature type="transmembrane region" description="Helical" evidence="5">
    <location>
        <begin position="354"/>
        <end position="380"/>
    </location>
</feature>
<dbReference type="Proteomes" id="UP000772618">
    <property type="component" value="Unassembled WGS sequence"/>
</dbReference>
<reference evidence="7 8" key="1">
    <citation type="submission" date="2021-05" db="EMBL/GenBank/DDBJ databases">
        <title>A Polyphasic approach of four new species of the genus Ohtaekwangia: Ohtaekwangia histidinii sp. nov., Ohtaekwangia cretensis sp. nov., Ohtaekwangia indiensis sp. nov., Ohtaekwangia reichenbachii sp. nov. from diverse environment.</title>
        <authorList>
            <person name="Octaviana S."/>
        </authorList>
    </citation>
    <scope>NUCLEOTIDE SEQUENCE [LARGE SCALE GENOMIC DNA]</scope>
    <source>
        <strain evidence="7 8">PWU20</strain>
    </source>
</reference>
<dbReference type="PANTHER" id="PTHR23508">
    <property type="entry name" value="CARBOXYLIC ACID TRANSPORTER PROTEIN HOMOLOG"/>
    <property type="match status" value="1"/>
</dbReference>
<organism evidence="7 8">
    <name type="scientific">Chryseosolibacter indicus</name>
    <dbReference type="NCBI Taxonomy" id="2782351"/>
    <lineage>
        <taxon>Bacteria</taxon>
        <taxon>Pseudomonadati</taxon>
        <taxon>Bacteroidota</taxon>
        <taxon>Cytophagia</taxon>
        <taxon>Cytophagales</taxon>
        <taxon>Chryseotaleaceae</taxon>
        <taxon>Chryseosolibacter</taxon>
    </lineage>
</organism>
<dbReference type="Pfam" id="PF07690">
    <property type="entry name" value="MFS_1"/>
    <property type="match status" value="1"/>
</dbReference>
<feature type="transmembrane region" description="Helical" evidence="5">
    <location>
        <begin position="19"/>
        <end position="45"/>
    </location>
</feature>
<feature type="transmembrane region" description="Helical" evidence="5">
    <location>
        <begin position="94"/>
        <end position="115"/>
    </location>
</feature>
<dbReference type="PANTHER" id="PTHR23508:SF10">
    <property type="entry name" value="CARBOXYLIC ACID TRANSPORTER PROTEIN HOMOLOG"/>
    <property type="match status" value="1"/>
</dbReference>
<dbReference type="InterPro" id="IPR036259">
    <property type="entry name" value="MFS_trans_sf"/>
</dbReference>
<keyword evidence="3 5" id="KW-1133">Transmembrane helix</keyword>
<dbReference type="Gene3D" id="1.20.1250.20">
    <property type="entry name" value="MFS general substrate transporter like domains"/>
    <property type="match status" value="2"/>
</dbReference>
<evidence type="ECO:0000313" key="8">
    <source>
        <dbReference type="Proteomes" id="UP000772618"/>
    </source>
</evidence>
<feature type="domain" description="Major facilitator superfamily (MFS) profile" evidence="6">
    <location>
        <begin position="20"/>
        <end position="409"/>
    </location>
</feature>
<keyword evidence="2 5" id="KW-0812">Transmembrane</keyword>
<evidence type="ECO:0000256" key="5">
    <source>
        <dbReference type="SAM" id="Phobius"/>
    </source>
</evidence>
<feature type="transmembrane region" description="Helical" evidence="5">
    <location>
        <begin position="294"/>
        <end position="313"/>
    </location>
</feature>
<comment type="caution">
    <text evidence="7">The sequence shown here is derived from an EMBL/GenBank/DDBJ whole genome shotgun (WGS) entry which is preliminary data.</text>
</comment>
<comment type="subcellular location">
    <subcellularLocation>
        <location evidence="1">Membrane</location>
        <topology evidence="1">Multi-pass membrane protein</topology>
    </subcellularLocation>
</comment>
<dbReference type="SUPFAM" id="SSF103473">
    <property type="entry name" value="MFS general substrate transporter"/>
    <property type="match status" value="1"/>
</dbReference>
<keyword evidence="8" id="KW-1185">Reference proteome</keyword>
<feature type="transmembrane region" description="Helical" evidence="5">
    <location>
        <begin position="65"/>
        <end position="87"/>
    </location>
</feature>
<proteinExistence type="predicted"/>
<dbReference type="RefSeq" id="WP_254153282.1">
    <property type="nucleotide sequence ID" value="NZ_JAHESD010000014.1"/>
</dbReference>
<dbReference type="PROSITE" id="PS50850">
    <property type="entry name" value="MFS"/>
    <property type="match status" value="1"/>
</dbReference>
<feature type="transmembrane region" description="Helical" evidence="5">
    <location>
        <begin position="386"/>
        <end position="404"/>
    </location>
</feature>
<evidence type="ECO:0000256" key="4">
    <source>
        <dbReference type="ARBA" id="ARBA00023136"/>
    </source>
</evidence>
<evidence type="ECO:0000256" key="2">
    <source>
        <dbReference type="ARBA" id="ARBA00022692"/>
    </source>
</evidence>
<accession>A0ABS5VQ95</accession>
<evidence type="ECO:0000256" key="1">
    <source>
        <dbReference type="ARBA" id="ARBA00004141"/>
    </source>
</evidence>
<feature type="transmembrane region" description="Helical" evidence="5">
    <location>
        <begin position="267"/>
        <end position="287"/>
    </location>
</feature>
<sequence>MITTDVFASEEENANKVGVLLWISFFICFLCNMSAGLISTLMSVYLPPVVKDLTGKTNQEELSTISAYIQSLYIAGWAAGGFFWGFISDKIGRVKVLSISVCLLGIFTWVISIVPSWEYVVLLRLLSGLAVGGILVITPTLLSEIWPPASRAVIIGIDSIGFPVGIFSSGLVTVLLSNWRSAFTIGLLPLMLAILAILTLKESEYWKNSTRIERAEKTSSVDKSNLVKGSIIFGSMLIGLWGMFSWIPTWVQSLLGTSDGQNERGVAMMLLGAGGLCGGFASGWVSNVLGVRRAMMLCFGGCITLAILLFGLNKSFANIIYIELTFFSFFFGISQGLLSIYIPQLFPVHIRGTFTGICFNIGRIVTSVAIFFVGVMVSFFNGYSNTLLAFAAIFIIGFITILFSKDKRI</sequence>
<feature type="transmembrane region" description="Helical" evidence="5">
    <location>
        <begin position="154"/>
        <end position="176"/>
    </location>
</feature>
<dbReference type="InterPro" id="IPR020846">
    <property type="entry name" value="MFS_dom"/>
</dbReference>